<keyword evidence="4" id="KW-0067">ATP-binding</keyword>
<sequence>MTVAEFRKLCEEYAYKQIDLQRNGFKRLGVNGDWNDPYITLKPEYEAEQIKVFGEMAKKGYIYKGKKTGLLVSIK</sequence>
<gene>
    <name evidence="9" type="ORF">MFLO_07902</name>
</gene>
<proteinExistence type="inferred from homology"/>
<dbReference type="Proteomes" id="UP000019249">
    <property type="component" value="Unassembled WGS sequence"/>
</dbReference>
<dbReference type="PANTHER" id="PTHR42765">
    <property type="entry name" value="SOLEUCYL-TRNA SYNTHETASE"/>
    <property type="match status" value="1"/>
</dbReference>
<evidence type="ECO:0000256" key="6">
    <source>
        <dbReference type="ARBA" id="ARBA00023146"/>
    </source>
</evidence>
<name>A0ABN0RFQ1_9LIST</name>
<dbReference type="SUPFAM" id="SSF52374">
    <property type="entry name" value="Nucleotidylyl transferase"/>
    <property type="match status" value="1"/>
</dbReference>
<evidence type="ECO:0000256" key="7">
    <source>
        <dbReference type="ARBA" id="ARBA00048359"/>
    </source>
</evidence>
<keyword evidence="2" id="KW-0436">Ligase</keyword>
<keyword evidence="6" id="KW-0030">Aminoacyl-tRNA synthetase</keyword>
<feature type="domain" description="Aminoacyl-tRNA synthetase class Ia" evidence="8">
    <location>
        <begin position="1"/>
        <end position="67"/>
    </location>
</feature>
<evidence type="ECO:0000256" key="5">
    <source>
        <dbReference type="ARBA" id="ARBA00022917"/>
    </source>
</evidence>
<dbReference type="PANTHER" id="PTHR42765:SF1">
    <property type="entry name" value="ISOLEUCINE--TRNA LIGASE, MITOCHONDRIAL"/>
    <property type="match status" value="1"/>
</dbReference>
<comment type="caution">
    <text evidence="9">The sequence shown here is derived from an EMBL/GenBank/DDBJ whole genome shotgun (WGS) entry which is preliminary data.</text>
</comment>
<evidence type="ECO:0000256" key="3">
    <source>
        <dbReference type="ARBA" id="ARBA00022741"/>
    </source>
</evidence>
<evidence type="ECO:0000313" key="10">
    <source>
        <dbReference type="Proteomes" id="UP000019249"/>
    </source>
</evidence>
<dbReference type="InterPro" id="IPR014729">
    <property type="entry name" value="Rossmann-like_a/b/a_fold"/>
</dbReference>
<keyword evidence="3" id="KW-0547">Nucleotide-binding</keyword>
<comment type="similarity">
    <text evidence="1">Belongs to the class-I aminoacyl-tRNA synthetase family. IleS type 1 subfamily.</text>
</comment>
<dbReference type="InterPro" id="IPR002300">
    <property type="entry name" value="aa-tRNA-synth_Ia"/>
</dbReference>
<organism evidence="9 10">
    <name type="scientific">Listeria floridensis FSL S10-1187</name>
    <dbReference type="NCBI Taxonomy" id="1265817"/>
    <lineage>
        <taxon>Bacteria</taxon>
        <taxon>Bacillati</taxon>
        <taxon>Bacillota</taxon>
        <taxon>Bacilli</taxon>
        <taxon>Bacillales</taxon>
        <taxon>Listeriaceae</taxon>
        <taxon>Listeria</taxon>
    </lineage>
</organism>
<evidence type="ECO:0000259" key="8">
    <source>
        <dbReference type="Pfam" id="PF00133"/>
    </source>
</evidence>
<dbReference type="InterPro" id="IPR050081">
    <property type="entry name" value="Ile-tRNA_ligase"/>
</dbReference>
<dbReference type="EMBL" id="AODF01000014">
    <property type="protein sequence ID" value="EUJ32092.1"/>
    <property type="molecule type" value="Genomic_DNA"/>
</dbReference>
<evidence type="ECO:0000256" key="2">
    <source>
        <dbReference type="ARBA" id="ARBA00022598"/>
    </source>
</evidence>
<evidence type="ECO:0000256" key="4">
    <source>
        <dbReference type="ARBA" id="ARBA00022840"/>
    </source>
</evidence>
<reference evidence="9 10" key="1">
    <citation type="journal article" date="2014" name="Int. J. Syst. Evol. Microbiol.">
        <title>Listeria floridensis sp. nov., Listeria aquatica sp. nov., Listeria cornellensis sp. nov., Listeria riparia sp. nov. and Listeria grandensis sp. nov., from agricultural and natural environments.</title>
        <authorList>
            <person name="den Bakker H.C."/>
            <person name="Warchocki S."/>
            <person name="Wright E.M."/>
            <person name="Allred A.F."/>
            <person name="Ahlstrom C."/>
            <person name="Manuel C.S."/>
            <person name="Stasiewicz M.J."/>
            <person name="Burrell A."/>
            <person name="Roof S."/>
            <person name="Strawn L."/>
            <person name="Fortes E.D."/>
            <person name="Nightingale K.K."/>
            <person name="Kephart D."/>
            <person name="Wiedmann M."/>
        </authorList>
    </citation>
    <scope>NUCLEOTIDE SEQUENCE [LARGE SCALE GENOMIC DNA]</scope>
    <source>
        <strain evidence="9 10">FSL S10-1187</strain>
    </source>
</reference>
<dbReference type="Gene3D" id="3.40.50.620">
    <property type="entry name" value="HUPs"/>
    <property type="match status" value="1"/>
</dbReference>
<keyword evidence="5" id="KW-0648">Protein biosynthesis</keyword>
<accession>A0ABN0RFQ1</accession>
<comment type="catalytic activity">
    <reaction evidence="7">
        <text>tRNA(Ile) + L-isoleucine + ATP = L-isoleucyl-tRNA(Ile) + AMP + diphosphate</text>
        <dbReference type="Rhea" id="RHEA:11060"/>
        <dbReference type="Rhea" id="RHEA-COMP:9666"/>
        <dbReference type="Rhea" id="RHEA-COMP:9695"/>
        <dbReference type="ChEBI" id="CHEBI:30616"/>
        <dbReference type="ChEBI" id="CHEBI:33019"/>
        <dbReference type="ChEBI" id="CHEBI:58045"/>
        <dbReference type="ChEBI" id="CHEBI:78442"/>
        <dbReference type="ChEBI" id="CHEBI:78528"/>
        <dbReference type="ChEBI" id="CHEBI:456215"/>
        <dbReference type="EC" id="6.1.1.5"/>
    </reaction>
</comment>
<evidence type="ECO:0000313" key="9">
    <source>
        <dbReference type="EMBL" id="EUJ32092.1"/>
    </source>
</evidence>
<keyword evidence="10" id="KW-1185">Reference proteome</keyword>
<evidence type="ECO:0000256" key="1">
    <source>
        <dbReference type="ARBA" id="ARBA00006887"/>
    </source>
</evidence>
<protein>
    <submittedName>
        <fullName evidence="9">Isoleucyl-tRNA synthetase</fullName>
    </submittedName>
</protein>
<dbReference type="Pfam" id="PF00133">
    <property type="entry name" value="tRNA-synt_1"/>
    <property type="match status" value="1"/>
</dbReference>